<dbReference type="AlphaFoldDB" id="I0Z9E1"/>
<dbReference type="Proteomes" id="UP000007264">
    <property type="component" value="Unassembled WGS sequence"/>
</dbReference>
<dbReference type="InterPro" id="IPR013148">
    <property type="entry name" value="Glyco_hydro_32_N"/>
</dbReference>
<comment type="similarity">
    <text evidence="1">Belongs to the glycosyl hydrolase 32 family.</text>
</comment>
<keyword evidence="3" id="KW-0378">Hydrolase</keyword>
<reference evidence="6 7" key="1">
    <citation type="journal article" date="2012" name="Genome Biol.">
        <title>The genome of the polar eukaryotic microalga coccomyxa subellipsoidea reveals traits of cold adaptation.</title>
        <authorList>
            <person name="Blanc G."/>
            <person name="Agarkova I."/>
            <person name="Grimwood J."/>
            <person name="Kuo A."/>
            <person name="Brueggeman A."/>
            <person name="Dunigan D."/>
            <person name="Gurnon J."/>
            <person name="Ladunga I."/>
            <person name="Lindquist E."/>
            <person name="Lucas S."/>
            <person name="Pangilinan J."/>
            <person name="Proschold T."/>
            <person name="Salamov A."/>
            <person name="Schmutz J."/>
            <person name="Weeks D."/>
            <person name="Yamada T."/>
            <person name="Claverie J.M."/>
            <person name="Grigoriev I."/>
            <person name="Van Etten J."/>
            <person name="Lomsadze A."/>
            <person name="Borodovsky M."/>
        </authorList>
    </citation>
    <scope>NUCLEOTIDE SEQUENCE [LARGE SCALE GENOMIC DNA]</scope>
    <source>
        <strain evidence="6 7">C-169</strain>
    </source>
</reference>
<proteinExistence type="inferred from homology"/>
<dbReference type="InterPro" id="IPR023296">
    <property type="entry name" value="Glyco_hydro_beta-prop_sf"/>
</dbReference>
<dbReference type="InterPro" id="IPR001362">
    <property type="entry name" value="Glyco_hydro_32"/>
</dbReference>
<dbReference type="SMART" id="SM00640">
    <property type="entry name" value="Glyco_32"/>
    <property type="match status" value="1"/>
</dbReference>
<evidence type="ECO:0000256" key="4">
    <source>
        <dbReference type="ARBA" id="ARBA00023295"/>
    </source>
</evidence>
<dbReference type="CDD" id="cd08996">
    <property type="entry name" value="GH32_FFase"/>
    <property type="match status" value="1"/>
</dbReference>
<name>I0Z9E1_COCSC</name>
<dbReference type="RefSeq" id="XP_005651804.1">
    <property type="nucleotide sequence ID" value="XM_005651747.1"/>
</dbReference>
<dbReference type="EC" id="3.2.1.26" evidence="2"/>
<dbReference type="GO" id="GO:0004564">
    <property type="term" value="F:beta-fructofuranosidase activity"/>
    <property type="evidence" value="ECO:0007669"/>
    <property type="project" value="UniProtKB-EC"/>
</dbReference>
<protein>
    <recommendedName>
        <fullName evidence="2">beta-fructofuranosidase</fullName>
        <ecNumber evidence="2">3.2.1.26</ecNumber>
    </recommendedName>
</protein>
<dbReference type="GO" id="GO:0005975">
    <property type="term" value="P:carbohydrate metabolic process"/>
    <property type="evidence" value="ECO:0007669"/>
    <property type="project" value="InterPro"/>
</dbReference>
<organism evidence="6 7">
    <name type="scientific">Coccomyxa subellipsoidea (strain C-169)</name>
    <name type="common">Green microalga</name>
    <dbReference type="NCBI Taxonomy" id="574566"/>
    <lineage>
        <taxon>Eukaryota</taxon>
        <taxon>Viridiplantae</taxon>
        <taxon>Chlorophyta</taxon>
        <taxon>core chlorophytes</taxon>
        <taxon>Trebouxiophyceae</taxon>
        <taxon>Trebouxiophyceae incertae sedis</taxon>
        <taxon>Coccomyxaceae</taxon>
        <taxon>Coccomyxa</taxon>
        <taxon>Coccomyxa subellipsoidea</taxon>
    </lineage>
</organism>
<keyword evidence="7" id="KW-1185">Reference proteome</keyword>
<keyword evidence="4" id="KW-0326">Glycosidase</keyword>
<evidence type="ECO:0000256" key="1">
    <source>
        <dbReference type="ARBA" id="ARBA00009902"/>
    </source>
</evidence>
<accession>I0Z9E1</accession>
<evidence type="ECO:0000256" key="3">
    <source>
        <dbReference type="ARBA" id="ARBA00022801"/>
    </source>
</evidence>
<dbReference type="SUPFAM" id="SSF75005">
    <property type="entry name" value="Arabinanase/levansucrase/invertase"/>
    <property type="match status" value="1"/>
</dbReference>
<dbReference type="eggNOG" id="KOG0228">
    <property type="taxonomic scope" value="Eukaryota"/>
</dbReference>
<dbReference type="GeneID" id="17045275"/>
<evidence type="ECO:0000259" key="5">
    <source>
        <dbReference type="Pfam" id="PF00251"/>
    </source>
</evidence>
<dbReference type="OrthoDB" id="202537at2759"/>
<dbReference type="InterPro" id="IPR018053">
    <property type="entry name" value="Glyco_hydro_32_AS"/>
</dbReference>
<evidence type="ECO:0000256" key="2">
    <source>
        <dbReference type="ARBA" id="ARBA00012758"/>
    </source>
</evidence>
<dbReference type="Pfam" id="PF00251">
    <property type="entry name" value="Glyco_hydro_32N"/>
    <property type="match status" value="1"/>
</dbReference>
<dbReference type="PANTHER" id="PTHR43101:SF1">
    <property type="entry name" value="BETA-FRUCTOSIDASE"/>
    <property type="match status" value="1"/>
</dbReference>
<evidence type="ECO:0000313" key="6">
    <source>
        <dbReference type="EMBL" id="EIE27260.1"/>
    </source>
</evidence>
<dbReference type="STRING" id="574566.I0Z9E1"/>
<sequence>MTADKGQRSNFGSSWLLDPDKPWYHVMPRSGWLNDPNGPIWYKGRYHIFYQHVVGSSEWDWAMCWGHASSADLVHWAHEPIALEPTPNKFDAAGCWSGCSTLNSDGTPVIMYTAVRLRENPGLPLPPSASDLGLQMIESQCAAVCSPGDDHLVTWTKQSRPVIELPPPNEGLVGFRDPYIIQRGVDGKHWKLLLGSGVKGKGGTLLLYTSENLLDGED</sequence>
<feature type="domain" description="Glycosyl hydrolase family 32 N-terminal" evidence="5">
    <location>
        <begin position="25"/>
        <end position="214"/>
    </location>
</feature>
<gene>
    <name evidence="6" type="ORF">COCSUDRAFT_11333</name>
</gene>
<comment type="caution">
    <text evidence="6">The sequence shown here is derived from an EMBL/GenBank/DDBJ whole genome shotgun (WGS) entry which is preliminary data.</text>
</comment>
<evidence type="ECO:0000313" key="7">
    <source>
        <dbReference type="Proteomes" id="UP000007264"/>
    </source>
</evidence>
<dbReference type="EMBL" id="AGSI01000001">
    <property type="protein sequence ID" value="EIE27260.1"/>
    <property type="molecule type" value="Genomic_DNA"/>
</dbReference>
<dbReference type="KEGG" id="csl:COCSUDRAFT_11333"/>
<dbReference type="PANTHER" id="PTHR43101">
    <property type="entry name" value="BETA-FRUCTOSIDASE"/>
    <property type="match status" value="1"/>
</dbReference>
<dbReference type="InterPro" id="IPR051214">
    <property type="entry name" value="GH32_Enzymes"/>
</dbReference>
<dbReference type="Gene3D" id="2.115.10.20">
    <property type="entry name" value="Glycosyl hydrolase domain, family 43"/>
    <property type="match status" value="1"/>
</dbReference>
<dbReference type="PROSITE" id="PS00609">
    <property type="entry name" value="GLYCOSYL_HYDROL_F32"/>
    <property type="match status" value="1"/>
</dbReference>